<keyword evidence="3" id="KW-0449">Lipoprotein</keyword>
<evidence type="ECO:0000313" key="4">
    <source>
        <dbReference type="Proteomes" id="UP000007721"/>
    </source>
</evidence>
<dbReference type="Proteomes" id="UP000007721">
    <property type="component" value="Chromosome"/>
</dbReference>
<dbReference type="GO" id="GO:0031241">
    <property type="term" value="C:periplasmic side of cell outer membrane"/>
    <property type="evidence" value="ECO:0007669"/>
    <property type="project" value="TreeGrafter"/>
</dbReference>
<dbReference type="eggNOG" id="COG3417">
    <property type="taxonomic scope" value="Bacteria"/>
</dbReference>
<accession>B9M4B1</accession>
<gene>
    <name evidence="3" type="ordered locus">Geob_3223</name>
</gene>
<dbReference type="EMBL" id="CP001390">
    <property type="protein sequence ID" value="ACM21566.1"/>
    <property type="molecule type" value="Genomic_DNA"/>
</dbReference>
<dbReference type="PANTHER" id="PTHR40593:SF1">
    <property type="entry name" value="PENICILLIN-BINDING PROTEIN ACTIVATOR LPOB"/>
    <property type="match status" value="1"/>
</dbReference>
<dbReference type="KEGG" id="geo:Geob_3223"/>
<sequence>MYQKTRAGSLIFLIAAATLFSGCATPSVEYGDPLSQQALSTDFGSADLQQIAATMVDSLITFPPVAEITATRRPVISVDRIKNKSMQHIDMEAVTDSIRARLIKSGKFTFVDRTTEAAVLEELKYQQNSGMVDQEKAVEMGKQYGAEYILSGNFAEIEHKVDDVRDVYYKFTLNLKNLRTGLLEWSDEKEIRKVWKRSTFGR</sequence>
<protein>
    <recommendedName>
        <fullName evidence="1">Penicillin-binding protein activator LpoB</fullName>
    </recommendedName>
</protein>
<dbReference type="PANTHER" id="PTHR40593">
    <property type="entry name" value="PENICILLIN-BINDING PROTEIN ACTIVATOR LPOB"/>
    <property type="match status" value="1"/>
</dbReference>
<name>B9M4B1_GEODF</name>
<dbReference type="OrthoDB" id="9803653at2"/>
<dbReference type="InterPro" id="IPR014094">
    <property type="entry name" value="LpoB"/>
</dbReference>
<dbReference type="Gene3D" id="3.40.50.10610">
    <property type="entry name" value="ABC-type transport auxiliary lipoprotein component"/>
    <property type="match status" value="1"/>
</dbReference>
<dbReference type="HOGENOM" id="CLU_114013_1_0_7"/>
<dbReference type="GO" id="GO:0030234">
    <property type="term" value="F:enzyme regulator activity"/>
    <property type="evidence" value="ECO:0007669"/>
    <property type="project" value="TreeGrafter"/>
</dbReference>
<dbReference type="PROSITE" id="PS51257">
    <property type="entry name" value="PROKAR_LIPOPROTEIN"/>
    <property type="match status" value="1"/>
</dbReference>
<evidence type="ECO:0000256" key="2">
    <source>
        <dbReference type="SAM" id="SignalP"/>
    </source>
</evidence>
<keyword evidence="4" id="KW-1185">Reference proteome</keyword>
<feature type="chain" id="PRO_5002888733" description="Penicillin-binding protein activator LpoB" evidence="2">
    <location>
        <begin position="25"/>
        <end position="202"/>
    </location>
</feature>
<proteinExistence type="predicted"/>
<keyword evidence="2" id="KW-0732">Signal</keyword>
<dbReference type="NCBIfam" id="TIGR02722">
    <property type="entry name" value="lp"/>
    <property type="match status" value="1"/>
</dbReference>
<reference evidence="3 4" key="1">
    <citation type="submission" date="2009-01" db="EMBL/GenBank/DDBJ databases">
        <title>Complete sequence of Geobacter sp. FRC-32.</title>
        <authorList>
            <consortium name="US DOE Joint Genome Institute"/>
            <person name="Lucas S."/>
            <person name="Copeland A."/>
            <person name="Lapidus A."/>
            <person name="Glavina del Rio T."/>
            <person name="Dalin E."/>
            <person name="Tice H."/>
            <person name="Bruce D."/>
            <person name="Goodwin L."/>
            <person name="Pitluck S."/>
            <person name="Saunders E."/>
            <person name="Brettin T."/>
            <person name="Detter J.C."/>
            <person name="Han C."/>
            <person name="Larimer F."/>
            <person name="Land M."/>
            <person name="Hauser L."/>
            <person name="Kyrpides N."/>
            <person name="Ovchinnikova G."/>
            <person name="Kostka J."/>
            <person name="Richardson P."/>
        </authorList>
    </citation>
    <scope>NUCLEOTIDE SEQUENCE [LARGE SCALE GENOMIC DNA]</scope>
    <source>
        <strain evidence="4">DSM 22248 / JCM 15807 / FRC-32</strain>
    </source>
</reference>
<dbReference type="AlphaFoldDB" id="B9M4B1"/>
<dbReference type="RefSeq" id="WP_012648294.1">
    <property type="nucleotide sequence ID" value="NC_011979.1"/>
</dbReference>
<dbReference type="Pfam" id="PF13036">
    <property type="entry name" value="LpoB"/>
    <property type="match status" value="1"/>
</dbReference>
<dbReference type="GO" id="GO:0009252">
    <property type="term" value="P:peptidoglycan biosynthetic process"/>
    <property type="evidence" value="ECO:0007669"/>
    <property type="project" value="TreeGrafter"/>
</dbReference>
<dbReference type="STRING" id="316067.Geob_3223"/>
<evidence type="ECO:0000256" key="1">
    <source>
        <dbReference type="NCBIfam" id="TIGR02722"/>
    </source>
</evidence>
<organism evidence="3 4">
    <name type="scientific">Geotalea daltonii (strain DSM 22248 / JCM 15807 / FRC-32)</name>
    <name type="common">Geobacter daltonii</name>
    <dbReference type="NCBI Taxonomy" id="316067"/>
    <lineage>
        <taxon>Bacteria</taxon>
        <taxon>Pseudomonadati</taxon>
        <taxon>Thermodesulfobacteriota</taxon>
        <taxon>Desulfuromonadia</taxon>
        <taxon>Geobacterales</taxon>
        <taxon>Geobacteraceae</taxon>
        <taxon>Geotalea</taxon>
    </lineage>
</organism>
<evidence type="ECO:0000313" key="3">
    <source>
        <dbReference type="EMBL" id="ACM21566.1"/>
    </source>
</evidence>
<feature type="signal peptide" evidence="2">
    <location>
        <begin position="1"/>
        <end position="24"/>
    </location>
</feature>